<name>A0ABR1A150_HUSHU</name>
<feature type="domain" description="Virilizer N-terminal" evidence="7">
    <location>
        <begin position="6"/>
        <end position="264"/>
    </location>
</feature>
<protein>
    <submittedName>
        <fullName evidence="8">Protein virilizer-like protein isoform X1</fullName>
    </submittedName>
</protein>
<evidence type="ECO:0000256" key="3">
    <source>
        <dbReference type="ARBA" id="ARBA00022664"/>
    </source>
</evidence>
<feature type="compositionally biased region" description="Acidic residues" evidence="6">
    <location>
        <begin position="206"/>
        <end position="216"/>
    </location>
</feature>
<sequence length="1856" mass="205967">MAVDSAMELLFLDTFKHQSSEITNVDVVRFPCGVLVNEVRVIPPGIRAHSNLQDSRVYGETSPHAFQLDLFFNNVSKPSAPVFDRLGSLDYDENKSIVFRPNGKVNTDGLVLKGWYNCLTLAVYGTAERGLSHDRDSPPPPPPPPPPPQQQAALKRNPKHDWDKEDQYTGSPPRPQPRGPRTPPGPPPPDDDEEEAVPESVGIDKEDGEEGQEDFFEPVSPDRTSTPPEEPYLDMGELDEEEAAAEEEAEEEEIDGDEEDDDDERTVCSIVEEDEEEEGEEDDDEEEKEKEEEGEGDDGYEQISSDEEAMLEHESYKFPSFDINYTPEDLASVPTMQYDPYERDIRPMLYFNPPYRTTFEIEVNKMKDSDLHEDASGAAEPSAKLIELLELYREDRGAKWVMALEEVPGLLVKGLSYLQVKDSTHSHLRQLVDWTMHALCLQAALSQPIALNVRQLKAGTKLASSLAECGSQAVVALVESGIINRLFELLFAEHVSSSLKLNTLKSLDSLISISEGMEAFLNCTLEGQERSGYQKLVDLILLDQTVRVVTAGTAIVQKGHFYEILSDLQKTASQVGEIIPPPPSNTEPEPDSSLEKTGKEEEGDLEAPMDMDPLLESYIINEGDIEKLISMLYELLHLMETATHTMIQPPVKSFPTTARITGPPERDDPYPVLFRYMHSRHFLESLTVVLSVPATSLHPGVLQAVKDLLRFLAQTQKGLLFLMAEHDATSVLTRVLTQITEQEPDEGIQVDSSGEDPFAVWLMQALHALQCVAELFDHFGGEACIEEGDSTELLGILHSLYLISFNSTGRSAVSHVLSSDQNFSCLLTLLDHYSKEGLGETKSRKSVTYNYACMLVLLVVQSSNDVRMLEHYGAPLLKVCKADENNVKLQELSKWLEPLEKLQFEINCIPILIEYIKQNLDNLITQEGAGLMTALRILCQIACTPPAVEAGQQKDLKWNLAVIQLFSAEGMDTFIKILQKLNSILIQPWRLHGNMGTSLQRSMIVSVACSTLRLLKCMLTELLRSGSFEFKDTRVPSTLVALHMVLCSIPLSGRLDSEEQKIQSEIIDILLTFTQGVNEQATDTEETLANNTWSLMLKEVLSTVLKTPEGFFSGLALISELLPLPLPMQTTQAIAPQDIAVALNTRKLWSMHLHVHAKLLQDIVRSFSGTTCQPLLHMLRRVCVQLCDLASPTALLIMRTVLELIAEELEAPPEGKEKACTVETTRLFALLDSLVSHRACKVAVLHLLSGASKGDEKFPELFPSILGLLQPTDDNNMHQQHCAEFIATVIQSLCDQDIALIVTSPSESSVSETEQVTNALPSKDLLSTICDRMLEALTNTEISYTLVLTCIRTMMFLTEHHYGLFYLRSFLKKHDTALFCLLKRVVLSFNKESAELVLALLEFLRQIFNTHSLGCCGDESMTPMDVDGSSPARSLAFSVTEMKQLLQWKESSQDHLLHELEKQITEYSKDDDSLESVLENVVGLRQMLDSDSNATVSTEQDTEPVLPAPESLQTQFNNRTVYVLADVFDDQLKTLWLSPFQAEEIDMDLDMVKVDLVELSQRCCTDFDLKAELERSFLMEPSSPGRSKAAKGFKLGKHKHETFITSSGKLDYIEPAKRAHIMALPRGRGRGAFGQLCRPHDIFRQRKQNTSRPPSMHVDDFVAAEIKDIGPPTGLLLPKRTVKGSLKALSRGLFSGNRGGRGVFHSQTRFFSPPAPKGLCTSRDLCRPWETSMVQHPLPVTHGAALAILRRNYNRREGGRGSAWSPQGTPGTHRGTYNEGRGGQNNFNRGPPQSRQPAAGGYRLAPRDRAPRGRGVGPSWASGGGGGSGSRGKFGGGGGSGSSSGGRGRHVRSFTR</sequence>
<evidence type="ECO:0000313" key="8">
    <source>
        <dbReference type="EMBL" id="KAK6490798.1"/>
    </source>
</evidence>
<comment type="caution">
    <text evidence="8">The sequence shown here is derived from an EMBL/GenBank/DDBJ whole genome shotgun (WGS) entry which is preliminary data.</text>
</comment>
<comment type="similarity">
    <text evidence="2">Belongs to the vir family.</text>
</comment>
<feature type="compositionally biased region" description="Acidic residues" evidence="6">
    <location>
        <begin position="271"/>
        <end position="302"/>
    </location>
</feature>
<dbReference type="Proteomes" id="UP001369086">
    <property type="component" value="Unassembled WGS sequence"/>
</dbReference>
<feature type="compositionally biased region" description="Pro residues" evidence="6">
    <location>
        <begin position="138"/>
        <end position="149"/>
    </location>
</feature>
<feature type="region of interest" description="Disordered" evidence="6">
    <location>
        <begin position="1757"/>
        <end position="1856"/>
    </location>
</feature>
<evidence type="ECO:0000256" key="5">
    <source>
        <dbReference type="ARBA" id="ARBA00023242"/>
    </source>
</evidence>
<evidence type="ECO:0000256" key="1">
    <source>
        <dbReference type="ARBA" id="ARBA00004123"/>
    </source>
</evidence>
<evidence type="ECO:0000256" key="4">
    <source>
        <dbReference type="ARBA" id="ARBA00023187"/>
    </source>
</evidence>
<comment type="subcellular location">
    <subcellularLocation>
        <location evidence="1">Nucleus</location>
    </subcellularLocation>
</comment>
<evidence type="ECO:0000313" key="9">
    <source>
        <dbReference type="Proteomes" id="UP001369086"/>
    </source>
</evidence>
<evidence type="ECO:0000259" key="7">
    <source>
        <dbReference type="Pfam" id="PF15912"/>
    </source>
</evidence>
<reference evidence="8 9" key="1">
    <citation type="submission" date="2021-05" db="EMBL/GenBank/DDBJ databases">
        <authorList>
            <person name="Zahm M."/>
            <person name="Klopp C."/>
            <person name="Cabau C."/>
            <person name="Kuhl H."/>
            <person name="Suciu R."/>
            <person name="Ciorpac M."/>
            <person name="Holostenco D."/>
            <person name="Gessner J."/>
            <person name="Wuertz S."/>
            <person name="Hohne C."/>
            <person name="Stock M."/>
            <person name="Gislard M."/>
            <person name="Lluch J."/>
            <person name="Milhes M."/>
            <person name="Lampietro C."/>
            <person name="Lopez Roques C."/>
            <person name="Donnadieu C."/>
            <person name="Du K."/>
            <person name="Schartl M."/>
            <person name="Guiguen Y."/>
        </authorList>
    </citation>
    <scope>NUCLEOTIDE SEQUENCE [LARGE SCALE GENOMIC DNA]</scope>
    <source>
        <strain evidence="8">Hh-F2</strain>
        <tissue evidence="8">Blood</tissue>
    </source>
</reference>
<accession>A0ABR1A150</accession>
<dbReference type="InterPro" id="IPR031801">
    <property type="entry name" value="VIR_N"/>
</dbReference>
<feature type="region of interest" description="Disordered" evidence="6">
    <location>
        <begin position="575"/>
        <end position="608"/>
    </location>
</feature>
<dbReference type="InterPro" id="IPR026736">
    <property type="entry name" value="Virilizer"/>
</dbReference>
<evidence type="ECO:0000256" key="6">
    <source>
        <dbReference type="SAM" id="MobiDB-lite"/>
    </source>
</evidence>
<feature type="region of interest" description="Disordered" evidence="6">
    <location>
        <begin position="129"/>
        <end position="302"/>
    </location>
</feature>
<dbReference type="Pfam" id="PF15912">
    <property type="entry name" value="VIR_N"/>
    <property type="match status" value="1"/>
</dbReference>
<dbReference type="EMBL" id="JAHFZB010000004">
    <property type="protein sequence ID" value="KAK6490798.1"/>
    <property type="molecule type" value="Genomic_DNA"/>
</dbReference>
<dbReference type="SUPFAM" id="SSF101447">
    <property type="entry name" value="Formin homology 2 domain (FH2 domain)"/>
    <property type="match status" value="1"/>
</dbReference>
<keyword evidence="4" id="KW-0508">mRNA splicing</keyword>
<dbReference type="PANTHER" id="PTHR23185">
    <property type="entry name" value="PROTEIN VIRILIZER HOMOLOG"/>
    <property type="match status" value="1"/>
</dbReference>
<gene>
    <name evidence="8" type="ORF">HHUSO_G5472</name>
</gene>
<dbReference type="PANTHER" id="PTHR23185:SF0">
    <property type="entry name" value="PROTEIN VIRILIZER HOMOLOG"/>
    <property type="match status" value="1"/>
</dbReference>
<evidence type="ECO:0000256" key="2">
    <source>
        <dbReference type="ARBA" id="ARBA00008371"/>
    </source>
</evidence>
<keyword evidence="5" id="KW-0539">Nucleus</keyword>
<feature type="compositionally biased region" description="Polar residues" evidence="6">
    <location>
        <begin position="1784"/>
        <end position="1796"/>
    </location>
</feature>
<keyword evidence="9" id="KW-1185">Reference proteome</keyword>
<organism evidence="8 9">
    <name type="scientific">Huso huso</name>
    <name type="common">Beluga</name>
    <name type="synonym">Acipenser huso</name>
    <dbReference type="NCBI Taxonomy" id="61971"/>
    <lineage>
        <taxon>Eukaryota</taxon>
        <taxon>Metazoa</taxon>
        <taxon>Chordata</taxon>
        <taxon>Craniata</taxon>
        <taxon>Vertebrata</taxon>
        <taxon>Euteleostomi</taxon>
        <taxon>Actinopterygii</taxon>
        <taxon>Chondrostei</taxon>
        <taxon>Acipenseriformes</taxon>
        <taxon>Acipenseridae</taxon>
        <taxon>Huso</taxon>
    </lineage>
</organism>
<feature type="compositionally biased region" description="Acidic residues" evidence="6">
    <location>
        <begin position="236"/>
        <end position="264"/>
    </location>
</feature>
<feature type="compositionally biased region" description="Basic residues" evidence="6">
    <location>
        <begin position="1847"/>
        <end position="1856"/>
    </location>
</feature>
<keyword evidence="3" id="KW-0507">mRNA processing</keyword>
<proteinExistence type="inferred from homology"/>
<feature type="compositionally biased region" description="Gly residues" evidence="6">
    <location>
        <begin position="1822"/>
        <end position="1846"/>
    </location>
</feature>
<feature type="compositionally biased region" description="Pro residues" evidence="6">
    <location>
        <begin position="172"/>
        <end position="188"/>
    </location>
</feature>